<evidence type="ECO:0000313" key="2">
    <source>
        <dbReference type="EMBL" id="KAG7443833.1"/>
    </source>
</evidence>
<dbReference type="AlphaFoldDB" id="A0A9P7VMB0"/>
<dbReference type="OrthoDB" id="3261690at2759"/>
<feature type="compositionally biased region" description="Basic and acidic residues" evidence="1">
    <location>
        <begin position="221"/>
        <end position="245"/>
    </location>
</feature>
<gene>
    <name evidence="2" type="ORF">BT62DRAFT_921501</name>
</gene>
<evidence type="ECO:0000256" key="1">
    <source>
        <dbReference type="SAM" id="MobiDB-lite"/>
    </source>
</evidence>
<dbReference type="Proteomes" id="UP000812287">
    <property type="component" value="Unassembled WGS sequence"/>
</dbReference>
<accession>A0A9P7VMB0</accession>
<keyword evidence="3" id="KW-1185">Reference proteome</keyword>
<dbReference type="EMBL" id="MU250542">
    <property type="protein sequence ID" value="KAG7443833.1"/>
    <property type="molecule type" value="Genomic_DNA"/>
</dbReference>
<sequence length="290" mass="34404">MEWKPTGQVIGCTRKAKGQPEEPMLKTERLAQQIEMPEKSYDYGPNLPPEDWIYDEQYPEHAGTFLNQVLQQYVSDMLQKVGWVKCGWEHSPLTQNERQMVDIHIMKENDLGGVLTHARMHEGTESQWDSLFDNIFRTPNELNTRKRQSARSNWGKMKSIKMWEGFVHDMSSSPQVEDMQRALKRAFDEFLWCVWSDSTQNVEEWGDREDKEEIMAIIEREEREKQKEMDMQEREDHILQERREEEESSEDEAEPDIRRQITDEREPITMEGNRGMLLGEPIVSPTQRRN</sequence>
<proteinExistence type="predicted"/>
<feature type="compositionally biased region" description="Basic and acidic residues" evidence="1">
    <location>
        <begin position="255"/>
        <end position="268"/>
    </location>
</feature>
<reference evidence="2" key="1">
    <citation type="submission" date="2020-11" db="EMBL/GenBank/DDBJ databases">
        <title>Adaptations for nitrogen fixation in a non-lichenized fungal sporocarp promotes dispersal by wood-feeding termites.</title>
        <authorList>
            <consortium name="DOE Joint Genome Institute"/>
            <person name="Koch R.A."/>
            <person name="Yoon G."/>
            <person name="Arayal U."/>
            <person name="Lail K."/>
            <person name="Amirebrahimi M."/>
            <person name="Labutti K."/>
            <person name="Lipzen A."/>
            <person name="Riley R."/>
            <person name="Barry K."/>
            <person name="Henrissat B."/>
            <person name="Grigoriev I.V."/>
            <person name="Herr J.R."/>
            <person name="Aime M.C."/>
        </authorList>
    </citation>
    <scope>NUCLEOTIDE SEQUENCE</scope>
    <source>
        <strain evidence="2">MCA 3950</strain>
    </source>
</reference>
<name>A0A9P7VMB0_9AGAR</name>
<feature type="region of interest" description="Disordered" evidence="1">
    <location>
        <begin position="221"/>
        <end position="290"/>
    </location>
</feature>
<dbReference type="RefSeq" id="XP_043037333.1">
    <property type="nucleotide sequence ID" value="XM_043184306.1"/>
</dbReference>
<evidence type="ECO:0000313" key="3">
    <source>
        <dbReference type="Proteomes" id="UP000812287"/>
    </source>
</evidence>
<comment type="caution">
    <text evidence="2">The sequence shown here is derived from an EMBL/GenBank/DDBJ whole genome shotgun (WGS) entry which is preliminary data.</text>
</comment>
<organism evidence="2 3">
    <name type="scientific">Guyanagaster necrorhizus</name>
    <dbReference type="NCBI Taxonomy" id="856835"/>
    <lineage>
        <taxon>Eukaryota</taxon>
        <taxon>Fungi</taxon>
        <taxon>Dikarya</taxon>
        <taxon>Basidiomycota</taxon>
        <taxon>Agaricomycotina</taxon>
        <taxon>Agaricomycetes</taxon>
        <taxon>Agaricomycetidae</taxon>
        <taxon>Agaricales</taxon>
        <taxon>Marasmiineae</taxon>
        <taxon>Physalacriaceae</taxon>
        <taxon>Guyanagaster</taxon>
    </lineage>
</organism>
<protein>
    <submittedName>
        <fullName evidence="2">Uncharacterized protein</fullName>
    </submittedName>
</protein>
<dbReference type="GeneID" id="66106603"/>